<dbReference type="Gene3D" id="3.40.50.720">
    <property type="entry name" value="NAD(P)-binding Rossmann-like Domain"/>
    <property type="match status" value="1"/>
</dbReference>
<keyword evidence="12 14" id="KW-0961">Cell wall biogenesis/degradation</keyword>
<dbReference type="EC" id="6.3.2.8" evidence="3 14"/>
<evidence type="ECO:0000256" key="15">
    <source>
        <dbReference type="SAM" id="Phobius"/>
    </source>
</evidence>
<dbReference type="InterPro" id="IPR036565">
    <property type="entry name" value="Mur-like_cat_sf"/>
</dbReference>
<comment type="similarity">
    <text evidence="14">Belongs to the MurCDEF family.</text>
</comment>
<evidence type="ECO:0000256" key="14">
    <source>
        <dbReference type="HAMAP-Rule" id="MF_00046"/>
    </source>
</evidence>
<evidence type="ECO:0000256" key="8">
    <source>
        <dbReference type="ARBA" id="ARBA00022840"/>
    </source>
</evidence>
<dbReference type="PANTHER" id="PTHR43445:SF3">
    <property type="entry name" value="UDP-N-ACETYLMURAMATE--L-ALANINE LIGASE"/>
    <property type="match status" value="1"/>
</dbReference>
<evidence type="ECO:0000256" key="4">
    <source>
        <dbReference type="ARBA" id="ARBA00022490"/>
    </source>
</evidence>
<dbReference type="InterPro" id="IPR004101">
    <property type="entry name" value="Mur_ligase_C"/>
</dbReference>
<keyword evidence="15" id="KW-1133">Transmembrane helix</keyword>
<evidence type="ECO:0000256" key="2">
    <source>
        <dbReference type="ARBA" id="ARBA00004752"/>
    </source>
</evidence>
<dbReference type="InterPro" id="IPR005758">
    <property type="entry name" value="UDP-N-AcMur_Ala_ligase_MurC"/>
</dbReference>
<comment type="catalytic activity">
    <reaction evidence="13 14">
        <text>UDP-N-acetyl-alpha-D-muramate + L-alanine + ATP = UDP-N-acetyl-alpha-D-muramoyl-L-alanine + ADP + phosphate + H(+)</text>
        <dbReference type="Rhea" id="RHEA:23372"/>
        <dbReference type="ChEBI" id="CHEBI:15378"/>
        <dbReference type="ChEBI" id="CHEBI:30616"/>
        <dbReference type="ChEBI" id="CHEBI:43474"/>
        <dbReference type="ChEBI" id="CHEBI:57972"/>
        <dbReference type="ChEBI" id="CHEBI:70757"/>
        <dbReference type="ChEBI" id="CHEBI:83898"/>
        <dbReference type="ChEBI" id="CHEBI:456216"/>
        <dbReference type="EC" id="6.3.2.8"/>
    </reaction>
</comment>
<evidence type="ECO:0000256" key="7">
    <source>
        <dbReference type="ARBA" id="ARBA00022741"/>
    </source>
</evidence>
<dbReference type="Pfam" id="PF08245">
    <property type="entry name" value="Mur_ligase_M"/>
    <property type="match status" value="1"/>
</dbReference>
<evidence type="ECO:0000256" key="9">
    <source>
        <dbReference type="ARBA" id="ARBA00022960"/>
    </source>
</evidence>
<evidence type="ECO:0000256" key="3">
    <source>
        <dbReference type="ARBA" id="ARBA00012211"/>
    </source>
</evidence>
<dbReference type="GO" id="GO:0009252">
    <property type="term" value="P:peptidoglycan biosynthetic process"/>
    <property type="evidence" value="ECO:0007669"/>
    <property type="project" value="UniProtKB-UniRule"/>
</dbReference>
<dbReference type="GO" id="GO:0005524">
    <property type="term" value="F:ATP binding"/>
    <property type="evidence" value="ECO:0007669"/>
    <property type="project" value="UniProtKB-UniRule"/>
</dbReference>
<dbReference type="GO" id="GO:0008360">
    <property type="term" value="P:regulation of cell shape"/>
    <property type="evidence" value="ECO:0007669"/>
    <property type="project" value="UniProtKB-KW"/>
</dbReference>
<dbReference type="GO" id="GO:0008763">
    <property type="term" value="F:UDP-N-acetylmuramate-L-alanine ligase activity"/>
    <property type="evidence" value="ECO:0007669"/>
    <property type="project" value="UniProtKB-UniRule"/>
</dbReference>
<dbReference type="SUPFAM" id="SSF53244">
    <property type="entry name" value="MurD-like peptide ligases, peptide-binding domain"/>
    <property type="match status" value="1"/>
</dbReference>
<dbReference type="UniPathway" id="UPA00219"/>
<dbReference type="InterPro" id="IPR000713">
    <property type="entry name" value="Mur_ligase_N"/>
</dbReference>
<feature type="domain" description="Mur ligase N-terminal catalytic" evidence="16">
    <location>
        <begin position="18"/>
        <end position="116"/>
    </location>
</feature>
<comment type="function">
    <text evidence="14">Cell wall formation.</text>
</comment>
<dbReference type="GO" id="GO:0071555">
    <property type="term" value="P:cell wall organization"/>
    <property type="evidence" value="ECO:0007669"/>
    <property type="project" value="UniProtKB-KW"/>
</dbReference>
<feature type="transmembrane region" description="Helical" evidence="15">
    <location>
        <begin position="17"/>
        <end position="35"/>
    </location>
</feature>
<dbReference type="GO" id="GO:0005737">
    <property type="term" value="C:cytoplasm"/>
    <property type="evidence" value="ECO:0007669"/>
    <property type="project" value="UniProtKB-SubCell"/>
</dbReference>
<feature type="domain" description="Mur ligase central" evidence="18">
    <location>
        <begin position="124"/>
        <end position="293"/>
    </location>
</feature>
<evidence type="ECO:0000256" key="5">
    <source>
        <dbReference type="ARBA" id="ARBA00022598"/>
    </source>
</evidence>
<gene>
    <name evidence="14 19" type="primary">murC</name>
    <name evidence="19" type="ORF">NCTC12078_02055</name>
</gene>
<evidence type="ECO:0000256" key="12">
    <source>
        <dbReference type="ARBA" id="ARBA00023316"/>
    </source>
</evidence>
<keyword evidence="15" id="KW-0472">Membrane</keyword>
<evidence type="ECO:0000256" key="10">
    <source>
        <dbReference type="ARBA" id="ARBA00022984"/>
    </source>
</evidence>
<evidence type="ECO:0000256" key="6">
    <source>
        <dbReference type="ARBA" id="ARBA00022618"/>
    </source>
</evidence>
<keyword evidence="9 14" id="KW-0133">Cell shape</keyword>
<evidence type="ECO:0000259" key="16">
    <source>
        <dbReference type="Pfam" id="PF01225"/>
    </source>
</evidence>
<dbReference type="InterPro" id="IPR013221">
    <property type="entry name" value="Mur_ligase_cen"/>
</dbReference>
<name>A0A4U8WCJ7_9FLAO</name>
<dbReference type="Proteomes" id="UP000290013">
    <property type="component" value="Chromosome"/>
</dbReference>
<dbReference type="Pfam" id="PF01225">
    <property type="entry name" value="Mur_ligase"/>
    <property type="match status" value="1"/>
</dbReference>
<dbReference type="EMBL" id="LR215974">
    <property type="protein sequence ID" value="VFB04032.1"/>
    <property type="molecule type" value="Genomic_DNA"/>
</dbReference>
<evidence type="ECO:0000256" key="11">
    <source>
        <dbReference type="ARBA" id="ARBA00023306"/>
    </source>
</evidence>
<keyword evidence="10 14" id="KW-0573">Peptidoglycan synthesis</keyword>
<keyword evidence="7 14" id="KW-0547">Nucleotide-binding</keyword>
<dbReference type="GO" id="GO:0051301">
    <property type="term" value="P:cell division"/>
    <property type="evidence" value="ECO:0007669"/>
    <property type="project" value="UniProtKB-KW"/>
</dbReference>
<dbReference type="HAMAP" id="MF_00046">
    <property type="entry name" value="MurC"/>
    <property type="match status" value="1"/>
</dbReference>
<dbReference type="AlphaFoldDB" id="A0A4U8WCJ7"/>
<dbReference type="Gene3D" id="3.40.1190.10">
    <property type="entry name" value="Mur-like, catalytic domain"/>
    <property type="match status" value="1"/>
</dbReference>
<evidence type="ECO:0000313" key="19">
    <source>
        <dbReference type="EMBL" id="VFB04032.1"/>
    </source>
</evidence>
<dbReference type="SUPFAM" id="SSF53623">
    <property type="entry name" value="MurD-like peptide ligases, catalytic domain"/>
    <property type="match status" value="1"/>
</dbReference>
<evidence type="ECO:0000313" key="20">
    <source>
        <dbReference type="Proteomes" id="UP000290013"/>
    </source>
</evidence>
<dbReference type="KEGG" id="ctai:NCTC12078_02055"/>
<feature type="binding site" evidence="14">
    <location>
        <begin position="126"/>
        <end position="132"/>
    </location>
    <ligand>
        <name>ATP</name>
        <dbReference type="ChEBI" id="CHEBI:30616"/>
    </ligand>
</feature>
<evidence type="ECO:0000256" key="13">
    <source>
        <dbReference type="ARBA" id="ARBA00047833"/>
    </source>
</evidence>
<evidence type="ECO:0000256" key="1">
    <source>
        <dbReference type="ARBA" id="ARBA00004496"/>
    </source>
</evidence>
<dbReference type="SUPFAM" id="SSF51984">
    <property type="entry name" value="MurCD N-terminal domain"/>
    <property type="match status" value="1"/>
</dbReference>
<protein>
    <recommendedName>
        <fullName evidence="3 14">UDP-N-acetylmuramate--L-alanine ligase</fullName>
        <ecNumber evidence="3 14">6.3.2.8</ecNumber>
    </recommendedName>
    <alternativeName>
        <fullName evidence="14">UDP-N-acetylmuramoyl-L-alanine synthetase</fullName>
    </alternativeName>
</protein>
<dbReference type="InterPro" id="IPR036615">
    <property type="entry name" value="Mur_ligase_C_dom_sf"/>
</dbReference>
<evidence type="ECO:0000259" key="18">
    <source>
        <dbReference type="Pfam" id="PF08245"/>
    </source>
</evidence>
<keyword evidence="11 14" id="KW-0131">Cell cycle</keyword>
<keyword evidence="6 14" id="KW-0132">Cell division</keyword>
<accession>A0A4U8WCJ7</accession>
<sequence length="461" mass="52145">MSTAIQKRMKNLNTYQNFYFVGIGGIGMSALARYFHASGKNVLGYDKTNTKLTQALISEGIDVVFEDIVDEKIASLQKADTLVIYTPAIKKLGILDYFNENGFEVLKRAKVLGLITENTNCIAIAGTHGKTTTSTLVSHLCKEADLPFSCFLGGISENFKSNFLYNGSQYSVVEADEYDRSFLNLSPDWAVITSTDADHLDIYGDKNTIEEGFREFAALVPEDKQLFVRKGIEIGRPHLTYAVNEKADYYSDNLHIVDGWMQFDFHYNGQKEKFSWLIPGTHNVENATVAIAILHHLGVDFETLKKGISSFKGIKRRYTKHIFDNGKIYIDDYAHHPTELNAVIDSVRTFNPDKKLLVVFQPHLFSRTKDFADGFAESLSKSDELILLDIYPARELQENFEGITSDWLLEKVTLDKKEVSTLGEAFNKLKEKDFDILLTVGAGNIDTLYDPICEWLSEKYF</sequence>
<evidence type="ECO:0000259" key="17">
    <source>
        <dbReference type="Pfam" id="PF02875"/>
    </source>
</evidence>
<comment type="subcellular location">
    <subcellularLocation>
        <location evidence="1 14">Cytoplasm</location>
    </subcellularLocation>
</comment>
<keyword evidence="8 14" id="KW-0067">ATP-binding</keyword>
<proteinExistence type="inferred from homology"/>
<dbReference type="NCBIfam" id="TIGR01082">
    <property type="entry name" value="murC"/>
    <property type="match status" value="1"/>
</dbReference>
<keyword evidence="5 14" id="KW-0436">Ligase</keyword>
<feature type="domain" description="Mur ligase C-terminal" evidence="17">
    <location>
        <begin position="325"/>
        <end position="443"/>
    </location>
</feature>
<comment type="pathway">
    <text evidence="2 14">Cell wall biogenesis; peptidoglycan biosynthesis.</text>
</comment>
<dbReference type="InterPro" id="IPR050061">
    <property type="entry name" value="MurCDEF_pg_biosynth"/>
</dbReference>
<dbReference type="PANTHER" id="PTHR43445">
    <property type="entry name" value="UDP-N-ACETYLMURAMATE--L-ALANINE LIGASE-RELATED"/>
    <property type="match status" value="1"/>
</dbReference>
<reference evidence="19 20" key="1">
    <citation type="submission" date="2019-02" db="EMBL/GenBank/DDBJ databases">
        <authorList>
            <consortium name="Pathogen Informatics"/>
        </authorList>
    </citation>
    <scope>NUCLEOTIDE SEQUENCE [LARGE SCALE GENOMIC DNA]</scope>
    <source>
        <strain evidence="19 20">3012STDY6944375</strain>
    </source>
</reference>
<dbReference type="Pfam" id="PF02875">
    <property type="entry name" value="Mur_ligase_C"/>
    <property type="match status" value="1"/>
</dbReference>
<organism evidence="19 20">
    <name type="scientific">Chryseobacterium taihuense</name>
    <dbReference type="NCBI Taxonomy" id="1141221"/>
    <lineage>
        <taxon>Bacteria</taxon>
        <taxon>Pseudomonadati</taxon>
        <taxon>Bacteroidota</taxon>
        <taxon>Flavobacteriia</taxon>
        <taxon>Flavobacteriales</taxon>
        <taxon>Weeksellaceae</taxon>
        <taxon>Chryseobacterium group</taxon>
        <taxon>Chryseobacterium</taxon>
    </lineage>
</organism>
<keyword evidence="15" id="KW-0812">Transmembrane</keyword>
<dbReference type="Gene3D" id="3.90.190.20">
    <property type="entry name" value="Mur ligase, C-terminal domain"/>
    <property type="match status" value="1"/>
</dbReference>
<keyword evidence="4 14" id="KW-0963">Cytoplasm</keyword>